<evidence type="ECO:0000313" key="8">
    <source>
        <dbReference type="Proteomes" id="UP000232122"/>
    </source>
</evidence>
<dbReference type="PANTHER" id="PTHR30329:SF21">
    <property type="entry name" value="LIPOPROTEIN YIAD-RELATED"/>
    <property type="match status" value="1"/>
</dbReference>
<feature type="domain" description="OmpA-like" evidence="5">
    <location>
        <begin position="115"/>
        <end position="232"/>
    </location>
</feature>
<dbReference type="InterPro" id="IPR006664">
    <property type="entry name" value="OMP_bac"/>
</dbReference>
<dbReference type="PRINTS" id="PR01021">
    <property type="entry name" value="OMPADOMAIN"/>
</dbReference>
<reference evidence="7" key="1">
    <citation type="submission" date="2017-07" db="EMBL/GenBank/DDBJ databases">
        <title>Leptospira spp. isolated from tropical soils.</title>
        <authorList>
            <person name="Thibeaux R."/>
            <person name="Iraola G."/>
            <person name="Ferres I."/>
            <person name="Bierque E."/>
            <person name="Girault D."/>
            <person name="Soupe-Gilbert M.-E."/>
            <person name="Picardeau M."/>
            <person name="Goarant C."/>
        </authorList>
    </citation>
    <scope>NUCLEOTIDE SEQUENCE [LARGE SCALE GENOMIC DNA]</scope>
    <source>
        <strain evidence="7">ATI7-C-A5</strain>
    </source>
</reference>
<dbReference type="GO" id="GO:0009279">
    <property type="term" value="C:cell outer membrane"/>
    <property type="evidence" value="ECO:0007669"/>
    <property type="project" value="UniProtKB-SubCell"/>
</dbReference>
<sequence>MSLSFPQKALSKRKGFFVSVLAYLSYSLIGCHQTVIKPSKLQRIGDSTEDVKHISKSYILGYFEGGHERAECAEGIENISIKRGLGDFFVHVIVGGLFNTRSVEVNCIKPKSGFVRHSDSMVLKGVHFRLNSDQIRPESFPVLDGLADYLSKNRFSRILISGHTDLTGDKRANEDLSEKRASATKKYLISRGIRSDRIDTLGFGSRRPIVRSLDENASVLNRRIEIQFLKDHDKHLDHPEDSESSGLIRVTMKSGAYEFGTIVQQNETEIFLERDGKVKTLSKRSIKKVEYRWKSN</sequence>
<dbReference type="PANTHER" id="PTHR30329">
    <property type="entry name" value="STATOR ELEMENT OF FLAGELLAR MOTOR COMPLEX"/>
    <property type="match status" value="1"/>
</dbReference>
<gene>
    <name evidence="6" type="ORF">CH379_001650</name>
    <name evidence="7" type="ORF">CH379_00350</name>
</gene>
<dbReference type="PROSITE" id="PS51123">
    <property type="entry name" value="OMPA_2"/>
    <property type="match status" value="1"/>
</dbReference>
<dbReference type="Pfam" id="PF00691">
    <property type="entry name" value="OmpA"/>
    <property type="match status" value="1"/>
</dbReference>
<name>A0A2N0BEA3_9LEPT</name>
<protein>
    <submittedName>
        <fullName evidence="6">OmpA family protein</fullName>
    </submittedName>
</protein>
<dbReference type="EMBL" id="NPEF02000001">
    <property type="protein sequence ID" value="MDV6234334.1"/>
    <property type="molecule type" value="Genomic_DNA"/>
</dbReference>
<dbReference type="Gene3D" id="3.30.1330.60">
    <property type="entry name" value="OmpA-like domain"/>
    <property type="match status" value="1"/>
</dbReference>
<evidence type="ECO:0000256" key="1">
    <source>
        <dbReference type="ARBA" id="ARBA00004442"/>
    </source>
</evidence>
<dbReference type="InterPro" id="IPR006665">
    <property type="entry name" value="OmpA-like"/>
</dbReference>
<comment type="caution">
    <text evidence="7">The sequence shown here is derived from an EMBL/GenBank/DDBJ whole genome shotgun (WGS) entry which is preliminary data.</text>
</comment>
<evidence type="ECO:0000256" key="4">
    <source>
        <dbReference type="PROSITE-ProRule" id="PRU00473"/>
    </source>
</evidence>
<dbReference type="SUPFAM" id="SSF103088">
    <property type="entry name" value="OmpA-like"/>
    <property type="match status" value="1"/>
</dbReference>
<evidence type="ECO:0000313" key="6">
    <source>
        <dbReference type="EMBL" id="MDV6234334.1"/>
    </source>
</evidence>
<evidence type="ECO:0000256" key="2">
    <source>
        <dbReference type="ARBA" id="ARBA00023136"/>
    </source>
</evidence>
<comment type="subcellular location">
    <subcellularLocation>
        <location evidence="1">Cell outer membrane</location>
    </subcellularLocation>
</comment>
<dbReference type="CDD" id="cd07185">
    <property type="entry name" value="OmpA_C-like"/>
    <property type="match status" value="1"/>
</dbReference>
<dbReference type="OrthoDB" id="343056at2"/>
<evidence type="ECO:0000259" key="5">
    <source>
        <dbReference type="PROSITE" id="PS51123"/>
    </source>
</evidence>
<proteinExistence type="predicted"/>
<dbReference type="Proteomes" id="UP000232122">
    <property type="component" value="Unassembled WGS sequence"/>
</dbReference>
<dbReference type="PRINTS" id="PR01023">
    <property type="entry name" value="NAFLGMOTY"/>
</dbReference>
<keyword evidence="3" id="KW-0998">Cell outer membrane</keyword>
<dbReference type="EMBL" id="NPEF01000002">
    <property type="protein sequence ID" value="PJZ94864.1"/>
    <property type="molecule type" value="Genomic_DNA"/>
</dbReference>
<organism evidence="7">
    <name type="scientific">Leptospira ellisii</name>
    <dbReference type="NCBI Taxonomy" id="2023197"/>
    <lineage>
        <taxon>Bacteria</taxon>
        <taxon>Pseudomonadati</taxon>
        <taxon>Spirochaetota</taxon>
        <taxon>Spirochaetia</taxon>
        <taxon>Leptospirales</taxon>
        <taxon>Leptospiraceae</taxon>
        <taxon>Leptospira</taxon>
    </lineage>
</organism>
<keyword evidence="2 4" id="KW-0472">Membrane</keyword>
<dbReference type="InterPro" id="IPR036737">
    <property type="entry name" value="OmpA-like_sf"/>
</dbReference>
<accession>A0A2N0BMS9</accession>
<dbReference type="InterPro" id="IPR050330">
    <property type="entry name" value="Bact_OuterMem_StrucFunc"/>
</dbReference>
<dbReference type="AlphaFoldDB" id="A0A2N0BEA3"/>
<evidence type="ECO:0000313" key="7">
    <source>
        <dbReference type="EMBL" id="PJZ94864.1"/>
    </source>
</evidence>
<accession>A0A2N0BEA3</accession>
<evidence type="ECO:0000256" key="3">
    <source>
        <dbReference type="ARBA" id="ARBA00023237"/>
    </source>
</evidence>
<dbReference type="RefSeq" id="WP_100746254.1">
    <property type="nucleotide sequence ID" value="NZ_NPEF02000001.1"/>
</dbReference>
<reference evidence="6" key="3">
    <citation type="submission" date="2023-10" db="EMBL/GenBank/DDBJ databases">
        <authorList>
            <person name="Picardeau M."/>
            <person name="Thibeaux R."/>
        </authorList>
    </citation>
    <scope>NUCLEOTIDE SEQUENCE</scope>
    <source>
        <strain evidence="6">ATI7-C-A5</strain>
    </source>
</reference>
<keyword evidence="8" id="KW-1185">Reference proteome</keyword>
<reference evidence="6 8" key="2">
    <citation type="journal article" date="2018" name="Microb. Genom.">
        <title>Deciphering the unexplored Leptospira diversity from soils uncovers genomic evolution to virulence.</title>
        <authorList>
            <person name="Thibeaux R."/>
            <person name="Iraola G."/>
            <person name="Ferres I."/>
            <person name="Bierque E."/>
            <person name="Girault D."/>
            <person name="Soupe-Gilbert M.E."/>
            <person name="Picardeau M."/>
            <person name="Goarant C."/>
        </authorList>
    </citation>
    <scope>NUCLEOTIDE SEQUENCE [LARGE SCALE GENOMIC DNA]</scope>
    <source>
        <strain evidence="6 8">ATI7-C-A5</strain>
    </source>
</reference>